<accession>A0A426Z6T7</accession>
<name>A0A426Z6T7_ENSVE</name>
<evidence type="ECO:0000313" key="2">
    <source>
        <dbReference type="Proteomes" id="UP000287651"/>
    </source>
</evidence>
<dbReference type="AlphaFoldDB" id="A0A426Z6T7"/>
<comment type="caution">
    <text evidence="1">The sequence shown here is derived from an EMBL/GenBank/DDBJ whole genome shotgun (WGS) entry which is preliminary data.</text>
</comment>
<reference evidence="1 2" key="1">
    <citation type="journal article" date="2014" name="Agronomy (Basel)">
        <title>A Draft Genome Sequence for Ensete ventricosum, the Drought-Tolerant Tree Against Hunger.</title>
        <authorList>
            <person name="Harrison J."/>
            <person name="Moore K.A."/>
            <person name="Paszkiewicz K."/>
            <person name="Jones T."/>
            <person name="Grant M."/>
            <person name="Ambacheew D."/>
            <person name="Muzemil S."/>
            <person name="Studholme D.J."/>
        </authorList>
    </citation>
    <scope>NUCLEOTIDE SEQUENCE [LARGE SCALE GENOMIC DNA]</scope>
</reference>
<dbReference type="EMBL" id="AMZH03008104">
    <property type="protein sequence ID" value="RRT59700.1"/>
    <property type="molecule type" value="Genomic_DNA"/>
</dbReference>
<organism evidence="1 2">
    <name type="scientific">Ensete ventricosum</name>
    <name type="common">Abyssinian banana</name>
    <name type="synonym">Musa ensete</name>
    <dbReference type="NCBI Taxonomy" id="4639"/>
    <lineage>
        <taxon>Eukaryota</taxon>
        <taxon>Viridiplantae</taxon>
        <taxon>Streptophyta</taxon>
        <taxon>Embryophyta</taxon>
        <taxon>Tracheophyta</taxon>
        <taxon>Spermatophyta</taxon>
        <taxon>Magnoliopsida</taxon>
        <taxon>Liliopsida</taxon>
        <taxon>Zingiberales</taxon>
        <taxon>Musaceae</taxon>
        <taxon>Ensete</taxon>
    </lineage>
</organism>
<dbReference type="Proteomes" id="UP000287651">
    <property type="component" value="Unassembled WGS sequence"/>
</dbReference>
<sequence length="132" mass="14661">MHRVNTVGNSLGVHQSRVSEVCQDGTRVFTRGRPRLAGRLSGVAEKLIENDGLRSSLSIEPRLDDVVGSRRSLLGDSLKGLGSSLGTWWEITGRRPEGSPQECRRLPDWRELALDYLDWSLSTVTIESQLGF</sequence>
<proteinExistence type="predicted"/>
<gene>
    <name evidence="1" type="ORF">B296_00017364</name>
</gene>
<protein>
    <submittedName>
        <fullName evidence="1">Uncharacterized protein</fullName>
    </submittedName>
</protein>
<evidence type="ECO:0000313" key="1">
    <source>
        <dbReference type="EMBL" id="RRT59700.1"/>
    </source>
</evidence>